<proteinExistence type="predicted"/>
<reference evidence="2" key="1">
    <citation type="submission" date="2023-02" db="EMBL/GenBank/DDBJ databases">
        <title>Description of Herbaspirillum huttiense subsp. nephrolepsisexaltata and Herbaspirillum huttiense subsp. lycopersicon.</title>
        <authorList>
            <person name="Poudel M."/>
            <person name="Sharma A."/>
            <person name="Goss E."/>
            <person name="Tapia J.H."/>
            <person name="Harmon C.M."/>
            <person name="Jones J.B."/>
        </authorList>
    </citation>
    <scope>NUCLEOTIDE SEQUENCE</scope>
    <source>
        <strain evidence="2">NC40101</strain>
    </source>
</reference>
<evidence type="ECO:0000313" key="2">
    <source>
        <dbReference type="EMBL" id="MDT0337440.1"/>
    </source>
</evidence>
<name>A0AAE4K841_9BURK</name>
<protein>
    <submittedName>
        <fullName evidence="2">Uncharacterized protein</fullName>
    </submittedName>
</protein>
<evidence type="ECO:0000256" key="1">
    <source>
        <dbReference type="SAM" id="MobiDB-lite"/>
    </source>
</evidence>
<sequence length="232" mass="26595">MRAARSSEPKLQREFRRRRGGDAQYALQKQIPKNVTVPYTWRVHGQLRESRIVVEADTYALFLQKFTSEEAACQTLREWALELHVLAGGKAREERLRKEILHRVYRAIFSKLEHEECAFVESDQPLAQRVKRVDDHQPVKVESIRYTWQVEGKLAGASFNIDAALYKAFIKLFTSPDVARRTLREWAIEINVLAGGRAEMSLVVERMRERVSNAIAAGPGHSELGEPLAEVE</sequence>
<feature type="compositionally biased region" description="Basic and acidic residues" evidence="1">
    <location>
        <begin position="1"/>
        <end position="14"/>
    </location>
</feature>
<feature type="region of interest" description="Disordered" evidence="1">
    <location>
        <begin position="1"/>
        <end position="20"/>
    </location>
</feature>
<dbReference type="AlphaFoldDB" id="A0AAE4K841"/>
<comment type="caution">
    <text evidence="2">The sequence shown here is derived from an EMBL/GenBank/DDBJ whole genome shotgun (WGS) entry which is preliminary data.</text>
</comment>
<dbReference type="EMBL" id="JAVRAA010000005">
    <property type="protein sequence ID" value="MDT0337440.1"/>
    <property type="molecule type" value="Genomic_DNA"/>
</dbReference>
<gene>
    <name evidence="2" type="ORF">RJN63_11420</name>
</gene>
<organism evidence="2">
    <name type="scientific">Herbaspirillum huttiense subsp. nephrolepidis</name>
    <dbReference type="NCBI Taxonomy" id="3075126"/>
    <lineage>
        <taxon>Bacteria</taxon>
        <taxon>Pseudomonadati</taxon>
        <taxon>Pseudomonadota</taxon>
        <taxon>Betaproteobacteria</taxon>
        <taxon>Burkholderiales</taxon>
        <taxon>Oxalobacteraceae</taxon>
        <taxon>Herbaspirillum</taxon>
    </lineage>
</organism>
<accession>A0AAE4K841</accession>
<dbReference type="RefSeq" id="WP_284076908.1">
    <property type="nucleotide sequence ID" value="NZ_JAVLSM010000007.1"/>
</dbReference>